<organism evidence="1 2">
    <name type="scientific">Klebsormidium nitens</name>
    <name type="common">Green alga</name>
    <name type="synonym">Ulothrix nitens</name>
    <dbReference type="NCBI Taxonomy" id="105231"/>
    <lineage>
        <taxon>Eukaryota</taxon>
        <taxon>Viridiplantae</taxon>
        <taxon>Streptophyta</taxon>
        <taxon>Klebsormidiophyceae</taxon>
        <taxon>Klebsormidiales</taxon>
        <taxon>Klebsormidiaceae</taxon>
        <taxon>Klebsormidium</taxon>
    </lineage>
</organism>
<dbReference type="SUPFAM" id="SSF54529">
    <property type="entry name" value="Mitochondrial glycoprotein MAM33-like"/>
    <property type="match status" value="1"/>
</dbReference>
<dbReference type="OMA" id="QYLGPSF"/>
<dbReference type="Gene3D" id="3.10.280.10">
    <property type="entry name" value="Mitochondrial glycoprotein"/>
    <property type="match status" value="1"/>
</dbReference>
<dbReference type="GO" id="GO:0005759">
    <property type="term" value="C:mitochondrial matrix"/>
    <property type="evidence" value="ECO:0007669"/>
    <property type="project" value="InterPro"/>
</dbReference>
<dbReference type="PANTHER" id="PTHR10826">
    <property type="entry name" value="COMPLEMENT COMPONENT 1"/>
    <property type="match status" value="1"/>
</dbReference>
<dbReference type="STRING" id="105231.A0A1Y1I2D6"/>
<dbReference type="InterPro" id="IPR003428">
    <property type="entry name" value="MAM33"/>
</dbReference>
<dbReference type="Pfam" id="PF02330">
    <property type="entry name" value="MAM33"/>
    <property type="match status" value="1"/>
</dbReference>
<dbReference type="Proteomes" id="UP000054558">
    <property type="component" value="Unassembled WGS sequence"/>
</dbReference>
<dbReference type="PANTHER" id="PTHR10826:SF1">
    <property type="entry name" value="COMPLEMENT COMPONENT 1 Q SUBCOMPONENT-BINDING PROTEIN, MITOCHONDRIAL"/>
    <property type="match status" value="1"/>
</dbReference>
<evidence type="ECO:0000313" key="1">
    <source>
        <dbReference type="EMBL" id="GAQ83599.1"/>
    </source>
</evidence>
<dbReference type="AlphaFoldDB" id="A0A1Y1I2D6"/>
<protein>
    <submittedName>
        <fullName evidence="1">Mitochondrial complement component 1 Q subcomponent-binding protein</fullName>
    </submittedName>
</protein>
<keyword evidence="2" id="KW-1185">Reference proteome</keyword>
<evidence type="ECO:0000313" key="2">
    <source>
        <dbReference type="Proteomes" id="UP000054558"/>
    </source>
</evidence>
<name>A0A1Y1I2D6_KLENI</name>
<dbReference type="InterPro" id="IPR036561">
    <property type="entry name" value="MAM33_sf"/>
</dbReference>
<dbReference type="OrthoDB" id="278212at2759"/>
<sequence length="262" mass="28850">MLRRTGLQALRNALKAARASATITSPSVSGRYAADLPKGFASIAKRSISGADVNVNPGFAVGAVRYFAKGAKSDGLARALDLEIQDQEKQYVSPNVELPHGYKVVESPGSRKLTVRKMHGNEEIELMTYVDPEMDAAYAESAYNDPDEEGDGEENAGTPLHFMVKVTKGGEDRTLVFDCSFEGGEISIDAVHVEDPSINESDAYPGPEYSELDERLTQNLKKYLVDRGVDNDTMEAFADLKNDKEEREYGRWLKEVKSFVSK</sequence>
<accession>A0A1Y1I2D6</accession>
<proteinExistence type="predicted"/>
<reference evidence="1 2" key="1">
    <citation type="journal article" date="2014" name="Nat. Commun.">
        <title>Klebsormidium flaccidum genome reveals primary factors for plant terrestrial adaptation.</title>
        <authorList>
            <person name="Hori K."/>
            <person name="Maruyama F."/>
            <person name="Fujisawa T."/>
            <person name="Togashi T."/>
            <person name="Yamamoto N."/>
            <person name="Seo M."/>
            <person name="Sato S."/>
            <person name="Yamada T."/>
            <person name="Mori H."/>
            <person name="Tajima N."/>
            <person name="Moriyama T."/>
            <person name="Ikeuchi M."/>
            <person name="Watanabe M."/>
            <person name="Wada H."/>
            <person name="Kobayashi K."/>
            <person name="Saito M."/>
            <person name="Masuda T."/>
            <person name="Sasaki-Sekimoto Y."/>
            <person name="Mashiguchi K."/>
            <person name="Awai K."/>
            <person name="Shimojima M."/>
            <person name="Masuda S."/>
            <person name="Iwai M."/>
            <person name="Nobusawa T."/>
            <person name="Narise T."/>
            <person name="Kondo S."/>
            <person name="Saito H."/>
            <person name="Sato R."/>
            <person name="Murakawa M."/>
            <person name="Ihara Y."/>
            <person name="Oshima-Yamada Y."/>
            <person name="Ohtaka K."/>
            <person name="Satoh M."/>
            <person name="Sonobe K."/>
            <person name="Ishii M."/>
            <person name="Ohtani R."/>
            <person name="Kanamori-Sato M."/>
            <person name="Honoki R."/>
            <person name="Miyazaki D."/>
            <person name="Mochizuki H."/>
            <person name="Umetsu J."/>
            <person name="Higashi K."/>
            <person name="Shibata D."/>
            <person name="Kamiya Y."/>
            <person name="Sato N."/>
            <person name="Nakamura Y."/>
            <person name="Tabata S."/>
            <person name="Ida S."/>
            <person name="Kurokawa K."/>
            <person name="Ohta H."/>
        </authorList>
    </citation>
    <scope>NUCLEOTIDE SEQUENCE [LARGE SCALE GENOMIC DNA]</scope>
    <source>
        <strain evidence="1 2">NIES-2285</strain>
    </source>
</reference>
<gene>
    <name evidence="1" type="ORF">KFL_001540170</name>
</gene>
<dbReference type="EMBL" id="DF237103">
    <property type="protein sequence ID" value="GAQ83599.1"/>
    <property type="molecule type" value="Genomic_DNA"/>
</dbReference>